<protein>
    <submittedName>
        <fullName evidence="1">Uncharacterized protein</fullName>
    </submittedName>
</protein>
<reference evidence="1" key="2">
    <citation type="submission" date="2023-10" db="EMBL/GenBank/DDBJ databases">
        <authorList>
            <person name="Khurajog B."/>
        </authorList>
    </citation>
    <scope>NUCLEOTIDE SEQUENCE</scope>
    <source>
        <strain evidence="1">BF9</strain>
    </source>
</reference>
<dbReference type="Proteomes" id="UP001280897">
    <property type="component" value="Unassembled WGS sequence"/>
</dbReference>
<dbReference type="EMBL" id="JAWJAV010000003">
    <property type="protein sequence ID" value="MDV2621186.1"/>
    <property type="molecule type" value="Genomic_DNA"/>
</dbReference>
<evidence type="ECO:0000313" key="1">
    <source>
        <dbReference type="EMBL" id="MDV2621186.1"/>
    </source>
</evidence>
<comment type="caution">
    <text evidence="1">The sequence shown here is derived from an EMBL/GenBank/DDBJ whole genome shotgun (WGS) entry which is preliminary data.</text>
</comment>
<reference evidence="1" key="1">
    <citation type="journal article" date="2023" name="PeerJ">
        <title>Selection and evaluation of lactic acid bacteria from chicken feces in Thailand as potential probiotics.</title>
        <authorList>
            <person name="Khurajog B."/>
            <person name="Disastra Y."/>
            <person name="Lawwyne L.D."/>
            <person name="Sirichokchatchawan W."/>
            <person name="Niyomtham W."/>
            <person name="Yindee J."/>
            <person name="Hampson D.J."/>
            <person name="Prapasarakul N."/>
        </authorList>
    </citation>
    <scope>NUCLEOTIDE SEQUENCE</scope>
    <source>
        <strain evidence="1">BF9</strain>
    </source>
</reference>
<dbReference type="RefSeq" id="WP_317072166.1">
    <property type="nucleotide sequence ID" value="NZ_JAWJAV010000003.1"/>
</dbReference>
<dbReference type="AlphaFoldDB" id="A0AAW8YHZ8"/>
<proteinExistence type="predicted"/>
<organism evidence="1 2">
    <name type="scientific">Pediococcus acidilactici</name>
    <dbReference type="NCBI Taxonomy" id="1254"/>
    <lineage>
        <taxon>Bacteria</taxon>
        <taxon>Bacillati</taxon>
        <taxon>Bacillota</taxon>
        <taxon>Bacilli</taxon>
        <taxon>Lactobacillales</taxon>
        <taxon>Lactobacillaceae</taxon>
        <taxon>Pediococcus</taxon>
        <taxon>Pediococcus acidilactici group</taxon>
    </lineage>
</organism>
<gene>
    <name evidence="1" type="ORF">R0G89_05515</name>
</gene>
<accession>A0AAW8YHZ8</accession>
<name>A0AAW8YHZ8_PEDAC</name>
<evidence type="ECO:0000313" key="2">
    <source>
        <dbReference type="Proteomes" id="UP001280897"/>
    </source>
</evidence>
<sequence length="71" mass="8136">MTITKAKQLYSQLGMQQCYELCNDWLDEQDILFAIKNKIIPELTFQAICKDAIPAWSVKQKINAMPTVMIG</sequence>